<sequence>HYEHCKEALNAGKHVVCTKPLTNNLDHAIELVKLVRKTGLKFLVGQTMRYDPQFVAAKRFKDDGEIGRIIVAEAHYVHDIRPVFEVTPWRLTAPQDFTYGGVCHPVDILRWYLGDIEEIHAYGNRGGLTEGYTIIDNFLLNLKFVSGTIGRIMGIYGVIEPPEPMMKVSLYGTKMNVLAEYSDNKGGKVTVVWDKIEYRPESIMLFPPELGVDVYGHTKTVLRYMEHFQDCIENDKDPVPGVVDGAKTISAGHAAMRSIEEGKPIKVLNEF</sequence>
<feature type="domain" description="Gfo/Idh/MocA-like oxidoreductase C-terminal" evidence="2">
    <location>
        <begin position="63"/>
        <end position="267"/>
    </location>
</feature>
<evidence type="ECO:0008006" key="4">
    <source>
        <dbReference type="Google" id="ProtNLM"/>
    </source>
</evidence>
<dbReference type="PANTHER" id="PTHR43377">
    <property type="entry name" value="BILIVERDIN REDUCTASE A"/>
    <property type="match status" value="1"/>
</dbReference>
<dbReference type="EMBL" id="LAZR01040325">
    <property type="protein sequence ID" value="KKL14765.1"/>
    <property type="molecule type" value="Genomic_DNA"/>
</dbReference>
<reference evidence="3" key="1">
    <citation type="journal article" date="2015" name="Nature">
        <title>Complex archaea that bridge the gap between prokaryotes and eukaryotes.</title>
        <authorList>
            <person name="Spang A."/>
            <person name="Saw J.H."/>
            <person name="Jorgensen S.L."/>
            <person name="Zaremba-Niedzwiedzka K."/>
            <person name="Martijn J."/>
            <person name="Lind A.E."/>
            <person name="van Eijk R."/>
            <person name="Schleper C."/>
            <person name="Guy L."/>
            <person name="Ettema T.J."/>
        </authorList>
    </citation>
    <scope>NUCLEOTIDE SEQUENCE</scope>
</reference>
<dbReference type="InterPro" id="IPR004104">
    <property type="entry name" value="Gfo/Idh/MocA-like_OxRdtase_C"/>
</dbReference>
<dbReference type="Pfam" id="PF01408">
    <property type="entry name" value="GFO_IDH_MocA"/>
    <property type="match status" value="1"/>
</dbReference>
<evidence type="ECO:0000259" key="2">
    <source>
        <dbReference type="Pfam" id="PF02894"/>
    </source>
</evidence>
<dbReference type="Gene3D" id="3.40.50.720">
    <property type="entry name" value="NAD(P)-binding Rossmann-like Domain"/>
    <property type="match status" value="1"/>
</dbReference>
<dbReference type="GO" id="GO:0000166">
    <property type="term" value="F:nucleotide binding"/>
    <property type="evidence" value="ECO:0007669"/>
    <property type="project" value="InterPro"/>
</dbReference>
<dbReference type="Gene3D" id="3.30.360.10">
    <property type="entry name" value="Dihydrodipicolinate Reductase, domain 2"/>
    <property type="match status" value="1"/>
</dbReference>
<protein>
    <recommendedName>
        <fullName evidence="4">Gfo/Idh/MocA-like oxidoreductase C-terminal domain-containing protein</fullName>
    </recommendedName>
</protein>
<name>A0A0F9AZG1_9ZZZZ</name>
<feature type="domain" description="Gfo/Idh/MocA-like oxidoreductase N-terminal" evidence="1">
    <location>
        <begin position="1"/>
        <end position="45"/>
    </location>
</feature>
<evidence type="ECO:0000259" key="1">
    <source>
        <dbReference type="Pfam" id="PF01408"/>
    </source>
</evidence>
<dbReference type="InterPro" id="IPR000683">
    <property type="entry name" value="Gfo/Idh/MocA-like_OxRdtase_N"/>
</dbReference>
<dbReference type="Pfam" id="PF02894">
    <property type="entry name" value="GFO_IDH_MocA_C"/>
    <property type="match status" value="1"/>
</dbReference>
<dbReference type="SUPFAM" id="SSF55347">
    <property type="entry name" value="Glyceraldehyde-3-phosphate dehydrogenase-like, C-terminal domain"/>
    <property type="match status" value="1"/>
</dbReference>
<dbReference type="PANTHER" id="PTHR43377:SF1">
    <property type="entry name" value="BILIVERDIN REDUCTASE A"/>
    <property type="match status" value="1"/>
</dbReference>
<dbReference type="InterPro" id="IPR051450">
    <property type="entry name" value="Gfo/Idh/MocA_Oxidoreductases"/>
</dbReference>
<accession>A0A0F9AZG1</accession>
<dbReference type="InterPro" id="IPR036291">
    <property type="entry name" value="NAD(P)-bd_dom_sf"/>
</dbReference>
<evidence type="ECO:0000313" key="3">
    <source>
        <dbReference type="EMBL" id="KKL14765.1"/>
    </source>
</evidence>
<dbReference type="SUPFAM" id="SSF51735">
    <property type="entry name" value="NAD(P)-binding Rossmann-fold domains"/>
    <property type="match status" value="1"/>
</dbReference>
<comment type="caution">
    <text evidence="3">The sequence shown here is derived from an EMBL/GenBank/DDBJ whole genome shotgun (WGS) entry which is preliminary data.</text>
</comment>
<proteinExistence type="predicted"/>
<dbReference type="AlphaFoldDB" id="A0A0F9AZG1"/>
<feature type="non-terminal residue" evidence="3">
    <location>
        <position position="1"/>
    </location>
</feature>
<gene>
    <name evidence="3" type="ORF">LCGC14_2512370</name>
</gene>
<organism evidence="3">
    <name type="scientific">marine sediment metagenome</name>
    <dbReference type="NCBI Taxonomy" id="412755"/>
    <lineage>
        <taxon>unclassified sequences</taxon>
        <taxon>metagenomes</taxon>
        <taxon>ecological metagenomes</taxon>
    </lineage>
</organism>